<dbReference type="InterPro" id="IPR036322">
    <property type="entry name" value="WD40_repeat_dom_sf"/>
</dbReference>
<evidence type="ECO:0000256" key="2">
    <source>
        <dbReference type="ARBA" id="ARBA00022737"/>
    </source>
</evidence>
<dbReference type="PANTHER" id="PTHR19854">
    <property type="entry name" value="TRANSDUCIN BETA-LIKE 3"/>
    <property type="match status" value="1"/>
</dbReference>
<reference evidence="4" key="2">
    <citation type="submission" date="2025-08" db="UniProtKB">
        <authorList>
            <consortium name="Ensembl"/>
        </authorList>
    </citation>
    <scope>IDENTIFICATION</scope>
</reference>
<dbReference type="SMART" id="SM00320">
    <property type="entry name" value="WD40"/>
    <property type="match status" value="6"/>
</dbReference>
<dbReference type="InterPro" id="IPR001680">
    <property type="entry name" value="WD40_rpt"/>
</dbReference>
<dbReference type="PROSITE" id="PS50082">
    <property type="entry name" value="WD_REPEATS_2"/>
    <property type="match status" value="1"/>
</dbReference>
<evidence type="ECO:0000313" key="4">
    <source>
        <dbReference type="Ensembl" id="ENSSFOP00015027694.2"/>
    </source>
</evidence>
<dbReference type="RefSeq" id="XP_018617855.2">
    <property type="nucleotide sequence ID" value="XM_018762339.2"/>
</dbReference>
<organism evidence="4 5">
    <name type="scientific">Scleropages formosus</name>
    <name type="common">Asian bonytongue</name>
    <name type="synonym">Osteoglossum formosum</name>
    <dbReference type="NCBI Taxonomy" id="113540"/>
    <lineage>
        <taxon>Eukaryota</taxon>
        <taxon>Metazoa</taxon>
        <taxon>Chordata</taxon>
        <taxon>Craniata</taxon>
        <taxon>Vertebrata</taxon>
        <taxon>Euteleostomi</taxon>
        <taxon>Actinopterygii</taxon>
        <taxon>Neopterygii</taxon>
        <taxon>Teleostei</taxon>
        <taxon>Osteoglossocephala</taxon>
        <taxon>Osteoglossomorpha</taxon>
        <taxon>Osteoglossiformes</taxon>
        <taxon>Osteoglossidae</taxon>
        <taxon>Scleropages</taxon>
    </lineage>
</organism>
<dbReference type="Proteomes" id="UP000694397">
    <property type="component" value="Chromosome 12"/>
</dbReference>
<dbReference type="RefSeq" id="XP_018617853.2">
    <property type="nucleotide sequence ID" value="XM_018762337.2"/>
</dbReference>
<dbReference type="OrthoDB" id="7668193at2759"/>
<protein>
    <submittedName>
        <fullName evidence="4">Guanine nucleotide binding protein (G protein), beta polypeptide 1-like</fullName>
    </submittedName>
</protein>
<dbReference type="Ensembl" id="ENSSFOT00015028005.2">
    <property type="protein sequence ID" value="ENSSFOP00015027694.2"/>
    <property type="gene ID" value="ENSSFOG00015017782.2"/>
</dbReference>
<dbReference type="CTD" id="54584"/>
<name>A0A8C9SAH5_SCLFO</name>
<accession>A0A8C9SAH5</accession>
<dbReference type="SUPFAM" id="SSF50978">
    <property type="entry name" value="WD40 repeat-like"/>
    <property type="match status" value="1"/>
</dbReference>
<dbReference type="PROSITE" id="PS50294">
    <property type="entry name" value="WD_REPEATS_REGION"/>
    <property type="match status" value="1"/>
</dbReference>
<dbReference type="PANTHER" id="PTHR19854:SF1">
    <property type="entry name" value="GUANINE NUCLEOTIDE-BINDING PROTEIN SUBUNIT BETA-LIKE PROTEIN 1"/>
    <property type="match status" value="1"/>
</dbReference>
<gene>
    <name evidence="4" type="primary">GNB1L</name>
    <name evidence="4" type="synonym">gnb1l</name>
</gene>
<reference evidence="4" key="3">
    <citation type="submission" date="2025-09" db="UniProtKB">
        <authorList>
            <consortium name="Ensembl"/>
        </authorList>
    </citation>
    <scope>IDENTIFICATION</scope>
</reference>
<evidence type="ECO:0000256" key="1">
    <source>
        <dbReference type="ARBA" id="ARBA00022574"/>
    </source>
</evidence>
<keyword evidence="2" id="KW-0677">Repeat</keyword>
<evidence type="ECO:0000256" key="3">
    <source>
        <dbReference type="PROSITE-ProRule" id="PRU00221"/>
    </source>
</evidence>
<dbReference type="GeneTree" id="ENSGT00390000018606"/>
<dbReference type="AlphaFoldDB" id="A0A8C9SAH5"/>
<sequence length="324" mass="35756">MARPPPTPLFVLRGSGAPINTLHFSCQEPSSALLFSGSGKGAIHVWNLHTRRAERVLEGHGGSSIVWVNTIGSKETLISQARDKRLCTWNLSEGRSDVTQSIFTGSVGFCQGSVMEMHPQRWLLAYPAEDMEEVKLVELPSGVPVCSLKPDAKLGMLMCVKLWQPDGGCGPMLLAGYEDGSLALWDVAQRQILSRLTTHPEPLLCLDFDPVGLRGVSGSAERAVSSWVLDGQQNLQLRDTVELVNPGISQLRLRMDRRILASAGWDHRIRLFSWKKLKPLAVLQYHTDTALCVTFSDHKDSRLGLMAAGSKDQRISIWSVYNDS</sequence>
<reference evidence="4 5" key="1">
    <citation type="submission" date="2019-04" db="EMBL/GenBank/DDBJ databases">
        <authorList>
            <consortium name="Wellcome Sanger Institute Data Sharing"/>
        </authorList>
    </citation>
    <scope>NUCLEOTIDE SEQUENCE [LARGE SCALE GENOMIC DNA]</scope>
</reference>
<dbReference type="GeneID" id="108940296"/>
<proteinExistence type="predicted"/>
<feature type="repeat" description="WD" evidence="3">
    <location>
        <begin position="283"/>
        <end position="324"/>
    </location>
</feature>
<keyword evidence="5" id="KW-1185">Reference proteome</keyword>
<evidence type="ECO:0000313" key="5">
    <source>
        <dbReference type="Proteomes" id="UP000694397"/>
    </source>
</evidence>
<dbReference type="Pfam" id="PF00400">
    <property type="entry name" value="WD40"/>
    <property type="match status" value="1"/>
</dbReference>
<dbReference type="KEGG" id="sfm:108940296"/>
<dbReference type="RefSeq" id="XP_018617856.2">
    <property type="nucleotide sequence ID" value="XM_018762340.2"/>
</dbReference>
<keyword evidence="1 3" id="KW-0853">WD repeat</keyword>
<dbReference type="InterPro" id="IPR015943">
    <property type="entry name" value="WD40/YVTN_repeat-like_dom_sf"/>
</dbReference>
<dbReference type="Gene3D" id="2.130.10.10">
    <property type="entry name" value="YVTN repeat-like/Quinoprotein amine dehydrogenase"/>
    <property type="match status" value="2"/>
</dbReference>
<dbReference type="RefSeq" id="XP_018617854.2">
    <property type="nucleotide sequence ID" value="XM_018762338.2"/>
</dbReference>